<comment type="pathway">
    <text evidence="2">Cell wall biogenesis; cell wall polysaccharide biosynthesis.</text>
</comment>
<dbReference type="Proteomes" id="UP000523821">
    <property type="component" value="Unassembled WGS sequence"/>
</dbReference>
<dbReference type="AlphaFoldDB" id="A0A7W9CVA6"/>
<dbReference type="Pfam" id="PF05951">
    <property type="entry name" value="Peptidase_M15_2"/>
    <property type="match status" value="1"/>
</dbReference>
<evidence type="ECO:0000256" key="8">
    <source>
        <dbReference type="ARBA" id="ARBA00023049"/>
    </source>
</evidence>
<dbReference type="EMBL" id="JACHOO010000003">
    <property type="protein sequence ID" value="MBB5752580.1"/>
    <property type="molecule type" value="Genomic_DNA"/>
</dbReference>
<dbReference type="GO" id="GO:0008237">
    <property type="term" value="F:metallopeptidase activity"/>
    <property type="evidence" value="ECO:0007669"/>
    <property type="project" value="UniProtKB-KW"/>
</dbReference>
<dbReference type="Gene3D" id="3.30.1380.10">
    <property type="match status" value="1"/>
</dbReference>
<evidence type="ECO:0000256" key="2">
    <source>
        <dbReference type="ARBA" id="ARBA00004776"/>
    </source>
</evidence>
<evidence type="ECO:0000313" key="13">
    <source>
        <dbReference type="Proteomes" id="UP000523821"/>
    </source>
</evidence>
<keyword evidence="4" id="KW-0479">Metal-binding</keyword>
<keyword evidence="3" id="KW-0645">Protease</keyword>
<evidence type="ECO:0000256" key="11">
    <source>
        <dbReference type="ARBA" id="ARBA00093666"/>
    </source>
</evidence>
<dbReference type="InterPro" id="IPR010275">
    <property type="entry name" value="MepK"/>
</dbReference>
<sequence length="519" mass="55359">MRSTTNHPTGLGVRVRRALGTILKSGVAAALVLAGSMAAKPIGTAEAANERALSFYNLHTHEKATIVFKRGNRYDAAGLAQINHFLRDWRRNQEVKMDPQLMDLVWEVYQRSGSRAPINVICGYRAPETNNMLRSRSRGVAQNSQHTKGKALDFFLPDVPLAKLRAIGLQMQAGGVGFYPTSGSPFVHMDTGSVRHWPRMTREQLVRVFPNGKTLHVPTDGKPLPGYEEALAAYKSRKANGGAVTLVADAAPKKGGWRLFGGRDREEVDDEADMAPAVVAAAPAREPAAAPVAEPAVVAALAPLPRRAPVRPAEPDTLPFAMASAEDSAALEPLMPMPRPSPSPHVVLAAAEERDAGRSRGAIDAIAAVVGDSDATTSVMAYAPADMPLPETRPTARMGDTARASVAAPFYGVALRGAAAPAPGGGDPLGHLVAADFEGDVMQLLLRNGSTRQRPYALLEKPRPFAIRTLFVAPDRAYGRGFGRTAYDGLRTDRFAGPLIQPIAMVELGGSPSARYVSR</sequence>
<dbReference type="RefSeq" id="WP_425502067.1">
    <property type="nucleotide sequence ID" value="NZ_JACHOO010000003.1"/>
</dbReference>
<dbReference type="GO" id="GO:0071555">
    <property type="term" value="P:cell wall organization"/>
    <property type="evidence" value="ECO:0007669"/>
    <property type="project" value="UniProtKB-KW"/>
</dbReference>
<name>A0A7W9CVA6_9HYPH</name>
<keyword evidence="5" id="KW-0732">Signal</keyword>
<evidence type="ECO:0000313" key="12">
    <source>
        <dbReference type="EMBL" id="MBB5752580.1"/>
    </source>
</evidence>
<evidence type="ECO:0000256" key="7">
    <source>
        <dbReference type="ARBA" id="ARBA00022833"/>
    </source>
</evidence>
<evidence type="ECO:0000256" key="9">
    <source>
        <dbReference type="ARBA" id="ARBA00023316"/>
    </source>
</evidence>
<dbReference type="CDD" id="cd14844">
    <property type="entry name" value="Zn-DD-carboxypeptidase_like"/>
    <property type="match status" value="1"/>
</dbReference>
<keyword evidence="8" id="KW-0482">Metalloprotease</keyword>
<comment type="caution">
    <text evidence="12">The sequence shown here is derived from an EMBL/GenBank/DDBJ whole genome shotgun (WGS) entry which is preliminary data.</text>
</comment>
<dbReference type="PANTHER" id="PTHR37425">
    <property type="match status" value="1"/>
</dbReference>
<keyword evidence="7" id="KW-0862">Zinc</keyword>
<reference evidence="12 13" key="1">
    <citation type="submission" date="2020-08" db="EMBL/GenBank/DDBJ databases">
        <title>Genomic Encyclopedia of Type Strains, Phase IV (KMG-IV): sequencing the most valuable type-strain genomes for metagenomic binning, comparative biology and taxonomic classification.</title>
        <authorList>
            <person name="Goeker M."/>
        </authorList>
    </citation>
    <scope>NUCLEOTIDE SEQUENCE [LARGE SCALE GENOMIC DNA]</scope>
    <source>
        <strain evidence="12 13">DSM 16268</strain>
    </source>
</reference>
<evidence type="ECO:0000256" key="4">
    <source>
        <dbReference type="ARBA" id="ARBA00022723"/>
    </source>
</evidence>
<accession>A0A7W9CVA6</accession>
<keyword evidence="6" id="KW-0378">Hydrolase</keyword>
<comment type="similarity">
    <text evidence="10">Belongs to the peptidase M15 family.</text>
</comment>
<keyword evidence="9" id="KW-0961">Cell wall biogenesis/degradation</keyword>
<organism evidence="12 13">
    <name type="scientific">Prosthecomicrobium pneumaticum</name>
    <dbReference type="NCBI Taxonomy" id="81895"/>
    <lineage>
        <taxon>Bacteria</taxon>
        <taxon>Pseudomonadati</taxon>
        <taxon>Pseudomonadota</taxon>
        <taxon>Alphaproteobacteria</taxon>
        <taxon>Hyphomicrobiales</taxon>
        <taxon>Kaistiaceae</taxon>
        <taxon>Prosthecomicrobium</taxon>
    </lineage>
</organism>
<evidence type="ECO:0000256" key="1">
    <source>
        <dbReference type="ARBA" id="ARBA00001947"/>
    </source>
</evidence>
<dbReference type="GO" id="GO:0046872">
    <property type="term" value="F:metal ion binding"/>
    <property type="evidence" value="ECO:0007669"/>
    <property type="project" value="UniProtKB-KW"/>
</dbReference>
<protein>
    <recommendedName>
        <fullName evidence="11">Murein endopeptidase K</fullName>
    </recommendedName>
</protein>
<evidence type="ECO:0000256" key="3">
    <source>
        <dbReference type="ARBA" id="ARBA00022670"/>
    </source>
</evidence>
<proteinExistence type="inferred from homology"/>
<dbReference type="GO" id="GO:0006508">
    <property type="term" value="P:proteolysis"/>
    <property type="evidence" value="ECO:0007669"/>
    <property type="project" value="UniProtKB-KW"/>
</dbReference>
<evidence type="ECO:0000256" key="10">
    <source>
        <dbReference type="ARBA" id="ARBA00093448"/>
    </source>
</evidence>
<dbReference type="InterPro" id="IPR009045">
    <property type="entry name" value="Zn_M74/Hedgehog-like"/>
</dbReference>
<keyword evidence="13" id="KW-1185">Reference proteome</keyword>
<comment type="cofactor">
    <cofactor evidence="1">
        <name>Zn(2+)</name>
        <dbReference type="ChEBI" id="CHEBI:29105"/>
    </cofactor>
</comment>
<dbReference type="SUPFAM" id="SSF55166">
    <property type="entry name" value="Hedgehog/DD-peptidase"/>
    <property type="match status" value="1"/>
</dbReference>
<evidence type="ECO:0000256" key="5">
    <source>
        <dbReference type="ARBA" id="ARBA00022729"/>
    </source>
</evidence>
<evidence type="ECO:0000256" key="6">
    <source>
        <dbReference type="ARBA" id="ARBA00022801"/>
    </source>
</evidence>
<gene>
    <name evidence="12" type="ORF">GGQ63_001634</name>
</gene>
<dbReference type="PANTHER" id="PTHR37425:SF1">
    <property type="entry name" value="OUTER MEMBRANE PROTEIN"/>
    <property type="match status" value="1"/>
</dbReference>